<organism evidence="3 4">
    <name type="scientific">Anaerocolumna jejuensis DSM 15929</name>
    <dbReference type="NCBI Taxonomy" id="1121322"/>
    <lineage>
        <taxon>Bacteria</taxon>
        <taxon>Bacillati</taxon>
        <taxon>Bacillota</taxon>
        <taxon>Clostridia</taxon>
        <taxon>Lachnospirales</taxon>
        <taxon>Lachnospiraceae</taxon>
        <taxon>Anaerocolumna</taxon>
    </lineage>
</organism>
<keyword evidence="1" id="KW-0238">DNA-binding</keyword>
<keyword evidence="4" id="KW-1185">Reference proteome</keyword>
<proteinExistence type="predicted"/>
<dbReference type="Gene3D" id="1.10.260.40">
    <property type="entry name" value="lambda repressor-like DNA-binding domains"/>
    <property type="match status" value="1"/>
</dbReference>
<dbReference type="OrthoDB" id="1629646at2"/>
<dbReference type="GO" id="GO:0005829">
    <property type="term" value="C:cytosol"/>
    <property type="evidence" value="ECO:0007669"/>
    <property type="project" value="TreeGrafter"/>
</dbReference>
<dbReference type="SMART" id="SM00530">
    <property type="entry name" value="HTH_XRE"/>
    <property type="match status" value="1"/>
</dbReference>
<dbReference type="InterPro" id="IPR050807">
    <property type="entry name" value="TransReg_Diox_bact_type"/>
</dbReference>
<dbReference type="InterPro" id="IPR010982">
    <property type="entry name" value="Lambda_DNA-bd_dom_sf"/>
</dbReference>
<feature type="domain" description="HTH cro/C1-type" evidence="2">
    <location>
        <begin position="16"/>
        <end position="73"/>
    </location>
</feature>
<reference evidence="3 4" key="1">
    <citation type="submission" date="2016-11" db="EMBL/GenBank/DDBJ databases">
        <authorList>
            <person name="Jaros S."/>
            <person name="Januszkiewicz K."/>
            <person name="Wedrychowicz H."/>
        </authorList>
    </citation>
    <scope>NUCLEOTIDE SEQUENCE [LARGE SCALE GENOMIC DNA]</scope>
    <source>
        <strain evidence="3 4">DSM 15929</strain>
    </source>
</reference>
<dbReference type="AlphaFoldDB" id="A0A1M6KK03"/>
<dbReference type="PANTHER" id="PTHR46797:SF1">
    <property type="entry name" value="METHYLPHOSPHONATE SYNTHASE"/>
    <property type="match status" value="1"/>
</dbReference>
<dbReference type="RefSeq" id="WP_073272539.1">
    <property type="nucleotide sequence ID" value="NZ_FRAC01000006.1"/>
</dbReference>
<accession>A0A1M6KK03</accession>
<evidence type="ECO:0000259" key="2">
    <source>
        <dbReference type="PROSITE" id="PS50943"/>
    </source>
</evidence>
<dbReference type="EMBL" id="FRAC01000006">
    <property type="protein sequence ID" value="SHJ59151.1"/>
    <property type="molecule type" value="Genomic_DNA"/>
</dbReference>
<dbReference type="GO" id="GO:0003677">
    <property type="term" value="F:DNA binding"/>
    <property type="evidence" value="ECO:0007669"/>
    <property type="project" value="UniProtKB-KW"/>
</dbReference>
<dbReference type="STRING" id="1121322.SAMN02745136_00478"/>
<dbReference type="GO" id="GO:0003700">
    <property type="term" value="F:DNA-binding transcription factor activity"/>
    <property type="evidence" value="ECO:0007669"/>
    <property type="project" value="TreeGrafter"/>
</dbReference>
<gene>
    <name evidence="3" type="ORF">SAMN02745136_00478</name>
</gene>
<name>A0A1M6KK03_9FIRM</name>
<protein>
    <submittedName>
        <fullName evidence="3">Helix-turn-helix</fullName>
    </submittedName>
</protein>
<evidence type="ECO:0000313" key="4">
    <source>
        <dbReference type="Proteomes" id="UP000184386"/>
    </source>
</evidence>
<dbReference type="InterPro" id="IPR001387">
    <property type="entry name" value="Cro/C1-type_HTH"/>
</dbReference>
<evidence type="ECO:0000313" key="3">
    <source>
        <dbReference type="EMBL" id="SHJ59151.1"/>
    </source>
</evidence>
<dbReference type="SUPFAM" id="SSF47413">
    <property type="entry name" value="lambda repressor-like DNA-binding domains"/>
    <property type="match status" value="1"/>
</dbReference>
<evidence type="ECO:0000256" key="1">
    <source>
        <dbReference type="ARBA" id="ARBA00023125"/>
    </source>
</evidence>
<dbReference type="PROSITE" id="PS50943">
    <property type="entry name" value="HTH_CROC1"/>
    <property type="match status" value="1"/>
</dbReference>
<dbReference type="Proteomes" id="UP000184386">
    <property type="component" value="Unassembled WGS sequence"/>
</dbReference>
<dbReference type="PANTHER" id="PTHR46797">
    <property type="entry name" value="HTH-TYPE TRANSCRIPTIONAL REGULATOR"/>
    <property type="match status" value="1"/>
</dbReference>
<sequence length="76" mass="8890">MQEEFRDNYIRIGLKISYYRKTKGYTQEELAAKLEVATSFIGQIEAPNILKPISLDTLFRIAKALEIEPYKFLVFD</sequence>
<dbReference type="Pfam" id="PF01381">
    <property type="entry name" value="HTH_3"/>
    <property type="match status" value="1"/>
</dbReference>
<dbReference type="CDD" id="cd00093">
    <property type="entry name" value="HTH_XRE"/>
    <property type="match status" value="1"/>
</dbReference>